<dbReference type="Gene3D" id="3.30.1540.10">
    <property type="entry name" value="formyl-coa transferase, domain 3"/>
    <property type="match status" value="1"/>
</dbReference>
<organism evidence="3 4">
    <name type="scientific">Microbacterium paludicola</name>
    <dbReference type="NCBI Taxonomy" id="300019"/>
    <lineage>
        <taxon>Bacteria</taxon>
        <taxon>Bacillati</taxon>
        <taxon>Actinomycetota</taxon>
        <taxon>Actinomycetes</taxon>
        <taxon>Micrococcales</taxon>
        <taxon>Microbacteriaceae</taxon>
        <taxon>Microbacterium</taxon>
    </lineage>
</organism>
<name>A0A4Y9FXC5_9MICO</name>
<proteinExistence type="predicted"/>
<evidence type="ECO:0000256" key="2">
    <source>
        <dbReference type="SAM" id="MobiDB-lite"/>
    </source>
</evidence>
<dbReference type="PANTHER" id="PTHR48207">
    <property type="entry name" value="SUCCINATE--HYDROXYMETHYLGLUTARATE COA-TRANSFERASE"/>
    <property type="match status" value="1"/>
</dbReference>
<dbReference type="PANTHER" id="PTHR48207:SF3">
    <property type="entry name" value="SUCCINATE--HYDROXYMETHYLGLUTARATE COA-TRANSFERASE"/>
    <property type="match status" value="1"/>
</dbReference>
<keyword evidence="4" id="KW-1185">Reference proteome</keyword>
<dbReference type="GO" id="GO:0008410">
    <property type="term" value="F:CoA-transferase activity"/>
    <property type="evidence" value="ECO:0007669"/>
    <property type="project" value="TreeGrafter"/>
</dbReference>
<gene>
    <name evidence="3" type="ORF">E4U02_06605</name>
</gene>
<dbReference type="Pfam" id="PF02515">
    <property type="entry name" value="CoA_transf_3"/>
    <property type="match status" value="1"/>
</dbReference>
<dbReference type="InterPro" id="IPR003673">
    <property type="entry name" value="CoA-Trfase_fam_III"/>
</dbReference>
<feature type="region of interest" description="Disordered" evidence="2">
    <location>
        <begin position="367"/>
        <end position="387"/>
    </location>
</feature>
<dbReference type="EMBL" id="SPQB01000011">
    <property type="protein sequence ID" value="TFU33258.1"/>
    <property type="molecule type" value="Genomic_DNA"/>
</dbReference>
<dbReference type="InterPro" id="IPR044855">
    <property type="entry name" value="CoA-Trfase_III_dom3_sf"/>
</dbReference>
<accession>A0A4Y9FXC5</accession>
<dbReference type="SUPFAM" id="SSF89796">
    <property type="entry name" value="CoA-transferase family III (CaiB/BaiF)"/>
    <property type="match status" value="1"/>
</dbReference>
<sequence>MTAAPASTAPLDGILVADFSRVLAGPLASMTLADLGARVVKVERPGTGDDTRAWGPPWSPHAATYFEGVNRNKESVALDLKDPADLDRAKRLAQRADVVIENFLPGTLDRVGLGYDDVARENPGVVYVSITGFGSAGGAQLPGYDFVVQAIGGLMHITGAPDGDPMKVGVAVVDVLTGKDAVIGVLAALRRREATGEGSRIEVSLLSSLQGALANQAAAHLGAGASPTRMGNMHPSIAPYELLQCADGPLAIACGNDAQFRKLTEALGIPGAAQDERFRTNADRVAHRPALRDALETALAAATAAEWQERLTAIGVPAGQASDIASGLEFAERLGLEPTIEVHGADGASHGRQVRHPVLWDPPFEAPRRAAPALDEQGDAIRSWLDS</sequence>
<reference evidence="3 4" key="1">
    <citation type="submission" date="2019-03" db="EMBL/GenBank/DDBJ databases">
        <title>Diversity of the mouse oral microbiome.</title>
        <authorList>
            <person name="Joseph S."/>
            <person name="Aduse-Opoku J."/>
            <person name="Curtis M."/>
            <person name="Wade W."/>
            <person name="Hashim A."/>
        </authorList>
    </citation>
    <scope>NUCLEOTIDE SEQUENCE [LARGE SCALE GENOMIC DNA]</scope>
    <source>
        <strain evidence="3 4">P1012</strain>
    </source>
</reference>
<evidence type="ECO:0000313" key="4">
    <source>
        <dbReference type="Proteomes" id="UP000298358"/>
    </source>
</evidence>
<dbReference type="InterPro" id="IPR050483">
    <property type="entry name" value="CoA-transferase_III_domain"/>
</dbReference>
<dbReference type="InterPro" id="IPR023606">
    <property type="entry name" value="CoA-Trfase_III_dom_1_sf"/>
</dbReference>
<keyword evidence="1 3" id="KW-0808">Transferase</keyword>
<dbReference type="Gene3D" id="3.40.50.10540">
    <property type="entry name" value="Crotonobetainyl-coa:carnitine coa-transferase, domain 1"/>
    <property type="match status" value="1"/>
</dbReference>
<dbReference type="Proteomes" id="UP000298358">
    <property type="component" value="Unassembled WGS sequence"/>
</dbReference>
<comment type="caution">
    <text evidence="3">The sequence shown here is derived from an EMBL/GenBank/DDBJ whole genome shotgun (WGS) entry which is preliminary data.</text>
</comment>
<dbReference type="RefSeq" id="WP_135114053.1">
    <property type="nucleotide sequence ID" value="NZ_JADGLL010000011.1"/>
</dbReference>
<dbReference type="AlphaFoldDB" id="A0A4Y9FXC5"/>
<evidence type="ECO:0000313" key="3">
    <source>
        <dbReference type="EMBL" id="TFU33258.1"/>
    </source>
</evidence>
<dbReference type="OrthoDB" id="9797653at2"/>
<protein>
    <submittedName>
        <fullName evidence="3">CoA transferase</fullName>
    </submittedName>
</protein>
<evidence type="ECO:0000256" key="1">
    <source>
        <dbReference type="ARBA" id="ARBA00022679"/>
    </source>
</evidence>